<organism evidence="1 2">
    <name type="scientific">Adlercreutzia rubneri</name>
    <dbReference type="NCBI Taxonomy" id="2916441"/>
    <lineage>
        <taxon>Bacteria</taxon>
        <taxon>Bacillati</taxon>
        <taxon>Actinomycetota</taxon>
        <taxon>Coriobacteriia</taxon>
        <taxon>Eggerthellales</taxon>
        <taxon>Eggerthellaceae</taxon>
        <taxon>Adlercreutzia</taxon>
    </lineage>
</organism>
<sequence>MEEDQMGNYEIVYYSKPNGREPLREFLESLSPKLSSEAFSDLATLQEMGPELRMPHSRHIRKGLFELRIQADGDNVRAFYFFYQRGSIVVTHGFLKKTRKTPLREIERAFRYKHDWEKRHNA</sequence>
<dbReference type="Proteomes" id="UP000488839">
    <property type="component" value="Unassembled WGS sequence"/>
</dbReference>
<keyword evidence="2" id="KW-1185">Reference proteome</keyword>
<evidence type="ECO:0000313" key="1">
    <source>
        <dbReference type="EMBL" id="MVN58561.1"/>
    </source>
</evidence>
<accession>A0A7K1T4P3</accession>
<dbReference type="AlphaFoldDB" id="A0A7K1T4P3"/>
<dbReference type="Pfam" id="PF05973">
    <property type="entry name" value="Gp49"/>
    <property type="match status" value="1"/>
</dbReference>
<proteinExistence type="predicted"/>
<protein>
    <submittedName>
        <fullName evidence="1">Type II toxin-antitoxin system RelE/ParE family toxin</fullName>
    </submittedName>
</protein>
<name>A0A7K1T4P3_9ACTN</name>
<evidence type="ECO:0000313" key="2">
    <source>
        <dbReference type="Proteomes" id="UP000488839"/>
    </source>
</evidence>
<comment type="caution">
    <text evidence="1">The sequence shown here is derived from an EMBL/GenBank/DDBJ whole genome shotgun (WGS) entry which is preliminary data.</text>
</comment>
<gene>
    <name evidence="1" type="ORF">GO707_04900</name>
</gene>
<dbReference type="InterPro" id="IPR009241">
    <property type="entry name" value="HigB-like"/>
</dbReference>
<dbReference type="EMBL" id="WPOO01000006">
    <property type="protein sequence ID" value="MVN58561.1"/>
    <property type="molecule type" value="Genomic_DNA"/>
</dbReference>
<reference evidence="1 2" key="1">
    <citation type="submission" date="2019-11" db="EMBL/GenBank/DDBJ databases">
        <title>Whole genome shotgun sequencing (WGS) data from Adlercreutzia equolifaciens ResAG-91, Eggerthella lenta MRI-F36, MRI-F37, MRI-F40, ResAG-49, ResAG-88, ResAG-121, ResAG-145, and Gordonibacter sp. ResAG-5, ResAG-26, ResAG-43, ResAG-50, ResAG-59.</title>
        <authorList>
            <person name="Stoll D.A."/>
            <person name="Danylec N."/>
            <person name="Franz C.M.A.P."/>
            <person name="Huch M."/>
        </authorList>
    </citation>
    <scope>NUCLEOTIDE SEQUENCE [LARGE SCALE GENOMIC DNA]</scope>
    <source>
        <strain evidence="1 2">ResAG-91</strain>
    </source>
</reference>